<evidence type="ECO:0000313" key="5">
    <source>
        <dbReference type="Proteomes" id="UP001254257"/>
    </source>
</evidence>
<dbReference type="PANTHER" id="PTHR30006">
    <property type="entry name" value="THIAMINE-BINDING PERIPLASMIC PROTEIN-RELATED"/>
    <property type="match status" value="1"/>
</dbReference>
<organism evidence="4 5">
    <name type="scientific">Bosea rubneri</name>
    <dbReference type="NCBI Taxonomy" id="3075434"/>
    <lineage>
        <taxon>Bacteria</taxon>
        <taxon>Pseudomonadati</taxon>
        <taxon>Pseudomonadota</taxon>
        <taxon>Alphaproteobacteria</taxon>
        <taxon>Hyphomicrobiales</taxon>
        <taxon>Boseaceae</taxon>
        <taxon>Bosea</taxon>
    </lineage>
</organism>
<gene>
    <name evidence="4" type="ORF">RKE40_01580</name>
</gene>
<evidence type="ECO:0000256" key="3">
    <source>
        <dbReference type="SAM" id="SignalP"/>
    </source>
</evidence>
<keyword evidence="2" id="KW-0574">Periplasm</keyword>
<dbReference type="PANTHER" id="PTHR30006:SF2">
    <property type="entry name" value="ABC TRANSPORTER SUBSTRATE-BINDING PROTEIN"/>
    <property type="match status" value="1"/>
</dbReference>
<dbReference type="Proteomes" id="UP001254257">
    <property type="component" value="Unassembled WGS sequence"/>
</dbReference>
<sequence>MATVRSLFTTAAAMASVFLSAGAVQAQAPSYEQILEGARKEGRLFVAVSSPGTPQAHAAIAKAFNERFGLNITIEWNAANPVQTGTKLIAERGRAGGSVDVVGAGGAQEASVLFERQILKPYPWAEVFGKQFPQIEEVANRVMKDLRGAALPILDATYGIGWNPKLIKDEDVPNTWAELLKSEWRGRVAINAFSLNPLDYYSFALGKDETLKMAKATLDNKPVLERGTAAATRAISVGQAPVGLSAFHIAGRSEGVKFKLFSDFIPLNNLYIYVPESAPNPNAARLFAAWLTTEGITVANAQEPLPRAGDKGSPLADMIAERVKGGAKILTETSLEDTKQALSVRSAIADLMTR</sequence>
<keyword evidence="5" id="KW-1185">Reference proteome</keyword>
<dbReference type="Gene3D" id="3.40.190.10">
    <property type="entry name" value="Periplasmic binding protein-like II"/>
    <property type="match status" value="2"/>
</dbReference>
<protein>
    <submittedName>
        <fullName evidence="4">Extracellular solute-binding protein</fullName>
    </submittedName>
</protein>
<feature type="signal peptide" evidence="3">
    <location>
        <begin position="1"/>
        <end position="26"/>
    </location>
</feature>
<dbReference type="RefSeq" id="WP_316016498.1">
    <property type="nucleotide sequence ID" value="NZ_JAWDID010000002.1"/>
</dbReference>
<dbReference type="SUPFAM" id="SSF53850">
    <property type="entry name" value="Periplasmic binding protein-like II"/>
    <property type="match status" value="1"/>
</dbReference>
<name>A0ABU3S2I5_9HYPH</name>
<dbReference type="InterPro" id="IPR006059">
    <property type="entry name" value="SBP"/>
</dbReference>
<evidence type="ECO:0000256" key="2">
    <source>
        <dbReference type="ARBA" id="ARBA00022764"/>
    </source>
</evidence>
<proteinExistence type="predicted"/>
<evidence type="ECO:0000256" key="1">
    <source>
        <dbReference type="ARBA" id="ARBA00022729"/>
    </source>
</evidence>
<evidence type="ECO:0000313" key="4">
    <source>
        <dbReference type="EMBL" id="MDU0338550.1"/>
    </source>
</evidence>
<comment type="caution">
    <text evidence="4">The sequence shown here is derived from an EMBL/GenBank/DDBJ whole genome shotgun (WGS) entry which is preliminary data.</text>
</comment>
<keyword evidence="1 3" id="KW-0732">Signal</keyword>
<dbReference type="Pfam" id="PF01547">
    <property type="entry name" value="SBP_bac_1"/>
    <property type="match status" value="1"/>
</dbReference>
<dbReference type="EMBL" id="JAWDID010000002">
    <property type="protein sequence ID" value="MDU0338550.1"/>
    <property type="molecule type" value="Genomic_DNA"/>
</dbReference>
<reference evidence="4 5" key="1">
    <citation type="submission" date="2023-09" db="EMBL/GenBank/DDBJ databases">
        <title>Whole genome shotgun sequencing (WGS) of Bosea sp. ZW T0_25, isolated from stored onions (Allium cepa).</title>
        <authorList>
            <person name="Stoll D.A."/>
            <person name="Huch M."/>
        </authorList>
    </citation>
    <scope>NUCLEOTIDE SEQUENCE [LARGE SCALE GENOMIC DNA]</scope>
    <source>
        <strain evidence="4 5">ZW T0_25</strain>
    </source>
</reference>
<feature type="chain" id="PRO_5045411143" evidence="3">
    <location>
        <begin position="27"/>
        <end position="354"/>
    </location>
</feature>
<accession>A0ABU3S2I5</accession>